<evidence type="ECO:0000256" key="1">
    <source>
        <dbReference type="SAM" id="MobiDB-lite"/>
    </source>
</evidence>
<dbReference type="EMBL" id="CADCTE010000139">
    <property type="protein sequence ID" value="CAA9256475.1"/>
    <property type="molecule type" value="Genomic_DNA"/>
</dbReference>
<protein>
    <submittedName>
        <fullName evidence="2">Integral membrane protein TerC</fullName>
    </submittedName>
</protein>
<feature type="compositionally biased region" description="Basic residues" evidence="1">
    <location>
        <begin position="283"/>
        <end position="302"/>
    </location>
</feature>
<feature type="compositionally biased region" description="Basic residues" evidence="1">
    <location>
        <begin position="197"/>
        <end position="235"/>
    </location>
</feature>
<accession>A0A6J4IPI4</accession>
<feature type="non-terminal residue" evidence="2">
    <location>
        <position position="1"/>
    </location>
</feature>
<name>A0A6J4IPI4_9MICC</name>
<reference evidence="2" key="1">
    <citation type="submission" date="2020-02" db="EMBL/GenBank/DDBJ databases">
        <authorList>
            <person name="Meier V. D."/>
        </authorList>
    </citation>
    <scope>NUCLEOTIDE SEQUENCE</scope>
    <source>
        <strain evidence="2">AVDCRST_MAG83</strain>
    </source>
</reference>
<feature type="compositionally biased region" description="Basic and acidic residues" evidence="1">
    <location>
        <begin position="269"/>
        <end position="282"/>
    </location>
</feature>
<feature type="region of interest" description="Disordered" evidence="1">
    <location>
        <begin position="1"/>
        <end position="38"/>
    </location>
</feature>
<sequence>DCSLLGLAGSDRRDPRHACHRPVRPPPRPRDRRPRGRPLVRRLGCLRCRLRSAHLAGVRRRVRAAVLRRIPHREIPGRRQRLRLGHHLQLLRRPPRIPASGPVPRGAGRSRLPRHLHRRRLRHHRIRRLGALPVRGVPALHGLPDDPPAQRAHGAGEVTRPQAVPPPCPDDRCLPRPAPARPEERRPPCHAAAGGARPRRGHGHHLRGRLHPGDLRRHRRGVPCLHRQRLRHPRPAGHVLPARRPDAPLHLPQGGPRAGADLGGYQDAPEDRHLLHPHPDFARRRRDHPGRVHRRQPARHPRAGPEAVACPGEPSVPGRRSGRDGRTGPAVAPSGTRRKGIRARPWFDPL</sequence>
<proteinExistence type="predicted"/>
<dbReference type="AlphaFoldDB" id="A0A6J4IPI4"/>
<gene>
    <name evidence="2" type="ORF">AVDCRST_MAG83-2497</name>
</gene>
<feature type="region of interest" description="Disordered" evidence="1">
    <location>
        <begin position="136"/>
        <end position="350"/>
    </location>
</feature>
<organism evidence="2">
    <name type="scientific">uncultured Arthrobacter sp</name>
    <dbReference type="NCBI Taxonomy" id="114050"/>
    <lineage>
        <taxon>Bacteria</taxon>
        <taxon>Bacillati</taxon>
        <taxon>Actinomycetota</taxon>
        <taxon>Actinomycetes</taxon>
        <taxon>Micrococcales</taxon>
        <taxon>Micrococcaceae</taxon>
        <taxon>Arthrobacter</taxon>
        <taxon>environmental samples</taxon>
    </lineage>
</organism>
<feature type="non-terminal residue" evidence="2">
    <location>
        <position position="350"/>
    </location>
</feature>
<evidence type="ECO:0000313" key="2">
    <source>
        <dbReference type="EMBL" id="CAA9256475.1"/>
    </source>
</evidence>